<dbReference type="EMBL" id="CALNXJ010000060">
    <property type="protein sequence ID" value="CAH3156264.1"/>
    <property type="molecule type" value="Genomic_DNA"/>
</dbReference>
<dbReference type="InterPro" id="IPR024731">
    <property type="entry name" value="NELL2-like_EGF"/>
</dbReference>
<keyword evidence="1 5" id="KW-0245">EGF-like domain</keyword>
<dbReference type="SMART" id="SM00181">
    <property type="entry name" value="EGF"/>
    <property type="match status" value="2"/>
</dbReference>
<dbReference type="PANTHER" id="PTHR12916">
    <property type="entry name" value="CYTOCHROME C OXIDASE POLYPEPTIDE VIC-2"/>
    <property type="match status" value="1"/>
</dbReference>
<comment type="caution">
    <text evidence="7">The sequence shown here is derived from an EMBL/GenBank/DDBJ whole genome shotgun (WGS) entry which is preliminary data.</text>
</comment>
<dbReference type="GO" id="GO:0005509">
    <property type="term" value="F:calcium ion binding"/>
    <property type="evidence" value="ECO:0007669"/>
    <property type="project" value="InterPro"/>
</dbReference>
<dbReference type="PANTHER" id="PTHR12916:SF4">
    <property type="entry name" value="UNINFLATABLE, ISOFORM C"/>
    <property type="match status" value="1"/>
</dbReference>
<protein>
    <recommendedName>
        <fullName evidence="6">EGF-like domain-containing protein</fullName>
    </recommendedName>
</protein>
<dbReference type="SMART" id="SM00179">
    <property type="entry name" value="EGF_CA"/>
    <property type="match status" value="2"/>
</dbReference>
<gene>
    <name evidence="7" type="ORF">PMEA_00029432</name>
</gene>
<dbReference type="InterPro" id="IPR001881">
    <property type="entry name" value="EGF-like_Ca-bd_dom"/>
</dbReference>
<dbReference type="InterPro" id="IPR000152">
    <property type="entry name" value="EGF-type_Asp/Asn_hydroxyl_site"/>
</dbReference>
<dbReference type="CDD" id="cd00054">
    <property type="entry name" value="EGF_CA"/>
    <property type="match status" value="2"/>
</dbReference>
<accession>A0AAU9XUG7</accession>
<dbReference type="PROSITE" id="PS00022">
    <property type="entry name" value="EGF_1"/>
    <property type="match status" value="1"/>
</dbReference>
<sequence>MTSGSPVITKCELKNSTHNEHHQDLKSWTNYRYKGTMKPCGQTPCQHNGTCQTGFTDKGYRCLCPPEYKGTNCEKRNGIDECSTGIYVCDINANCTNTDDSYICACKEGYTGDGHSCQG</sequence>
<dbReference type="Pfam" id="PF12947">
    <property type="entry name" value="EGF_3"/>
    <property type="match status" value="1"/>
</dbReference>
<evidence type="ECO:0000256" key="4">
    <source>
        <dbReference type="ARBA" id="ARBA00023157"/>
    </source>
</evidence>
<evidence type="ECO:0000313" key="7">
    <source>
        <dbReference type="EMBL" id="CAH3156264.1"/>
    </source>
</evidence>
<dbReference type="SUPFAM" id="SSF57196">
    <property type="entry name" value="EGF/Laminin"/>
    <property type="match status" value="2"/>
</dbReference>
<feature type="disulfide bond" evidence="5">
    <location>
        <begin position="64"/>
        <end position="73"/>
    </location>
</feature>
<keyword evidence="2" id="KW-0732">Signal</keyword>
<evidence type="ECO:0000256" key="3">
    <source>
        <dbReference type="ARBA" id="ARBA00022737"/>
    </source>
</evidence>
<dbReference type="FunFam" id="2.10.25.10:FF:000066">
    <property type="entry name" value="FAT atypical cadherin 4"/>
    <property type="match status" value="1"/>
</dbReference>
<dbReference type="Gene3D" id="2.10.25.10">
    <property type="entry name" value="Laminin"/>
    <property type="match status" value="2"/>
</dbReference>
<dbReference type="AlphaFoldDB" id="A0AAU9XUG7"/>
<evidence type="ECO:0000313" key="8">
    <source>
        <dbReference type="Proteomes" id="UP001159428"/>
    </source>
</evidence>
<evidence type="ECO:0000256" key="5">
    <source>
        <dbReference type="PROSITE-ProRule" id="PRU00076"/>
    </source>
</evidence>
<organism evidence="7 8">
    <name type="scientific">Pocillopora meandrina</name>
    <dbReference type="NCBI Taxonomy" id="46732"/>
    <lineage>
        <taxon>Eukaryota</taxon>
        <taxon>Metazoa</taxon>
        <taxon>Cnidaria</taxon>
        <taxon>Anthozoa</taxon>
        <taxon>Hexacorallia</taxon>
        <taxon>Scleractinia</taxon>
        <taxon>Astrocoeniina</taxon>
        <taxon>Pocilloporidae</taxon>
        <taxon>Pocillopora</taxon>
    </lineage>
</organism>
<keyword evidence="4 5" id="KW-1015">Disulfide bond</keyword>
<dbReference type="Pfam" id="PF00008">
    <property type="entry name" value="EGF"/>
    <property type="match status" value="1"/>
</dbReference>
<evidence type="ECO:0000256" key="1">
    <source>
        <dbReference type="ARBA" id="ARBA00022536"/>
    </source>
</evidence>
<feature type="domain" description="EGF-like" evidence="6">
    <location>
        <begin position="36"/>
        <end position="74"/>
    </location>
</feature>
<dbReference type="InterPro" id="IPR000742">
    <property type="entry name" value="EGF"/>
</dbReference>
<dbReference type="Proteomes" id="UP001159428">
    <property type="component" value="Unassembled WGS sequence"/>
</dbReference>
<evidence type="ECO:0000259" key="6">
    <source>
        <dbReference type="PROSITE" id="PS50026"/>
    </source>
</evidence>
<dbReference type="PROSITE" id="PS01186">
    <property type="entry name" value="EGF_2"/>
    <property type="match status" value="1"/>
</dbReference>
<dbReference type="PROSITE" id="PS00010">
    <property type="entry name" value="ASX_HYDROXYL"/>
    <property type="match status" value="1"/>
</dbReference>
<dbReference type="PROSITE" id="PS50026">
    <property type="entry name" value="EGF_3"/>
    <property type="match status" value="2"/>
</dbReference>
<evidence type="ECO:0000256" key="2">
    <source>
        <dbReference type="ARBA" id="ARBA00022729"/>
    </source>
</evidence>
<reference evidence="7 8" key="1">
    <citation type="submission" date="2022-05" db="EMBL/GenBank/DDBJ databases">
        <authorList>
            <consortium name="Genoscope - CEA"/>
            <person name="William W."/>
        </authorList>
    </citation>
    <scope>NUCLEOTIDE SEQUENCE [LARGE SCALE GENOMIC DNA]</scope>
</reference>
<proteinExistence type="predicted"/>
<comment type="caution">
    <text evidence="5">Lacks conserved residue(s) required for the propagation of feature annotation.</text>
</comment>
<feature type="non-terminal residue" evidence="7">
    <location>
        <position position="119"/>
    </location>
</feature>
<keyword evidence="8" id="KW-1185">Reference proteome</keyword>
<name>A0AAU9XUG7_9CNID</name>
<feature type="domain" description="EGF-like" evidence="6">
    <location>
        <begin position="78"/>
        <end position="118"/>
    </location>
</feature>
<keyword evidence="3" id="KW-0677">Repeat</keyword>
<dbReference type="FunFam" id="2.10.25.10:FF:000038">
    <property type="entry name" value="Fibrillin 2"/>
    <property type="match status" value="1"/>
</dbReference>
<feature type="disulfide bond" evidence="5">
    <location>
        <begin position="45"/>
        <end position="62"/>
    </location>
</feature>